<dbReference type="InterPro" id="IPR010982">
    <property type="entry name" value="Lambda_DNA-bd_dom_sf"/>
</dbReference>
<accession>A0ABU7SFZ8</accession>
<dbReference type="CDD" id="cd00093">
    <property type="entry name" value="HTH_XRE"/>
    <property type="match status" value="1"/>
</dbReference>
<sequence length="270" mass="30320">MESEQQPTADLIRTQLRLMRSNAGLSQDEYGRRSNYSASMVSAVELGQRPLDRVYLARADAVFGTGNLFVSLLKLAERDGEPIWFRPWLDAERTATQLRCFEPMLIPGLFQTEDYARAVIRNDVTLTEEEVERLVAARMARQSILDRNHPPQLTAVLDESALHRFADGYAQVMTGQLNHLIASAERPNVSVHVIPARVGLHVGLEGSFILARSDDGGWVGFLDNQLGGTVADRIEEVETLLARWESVRNVALPTWQSVELIKDVMRPWTP</sequence>
<organism evidence="2 3">
    <name type="scientific">Plantactinospora veratri</name>
    <dbReference type="NCBI Taxonomy" id="1436122"/>
    <lineage>
        <taxon>Bacteria</taxon>
        <taxon>Bacillati</taxon>
        <taxon>Actinomycetota</taxon>
        <taxon>Actinomycetes</taxon>
        <taxon>Micromonosporales</taxon>
        <taxon>Micromonosporaceae</taxon>
        <taxon>Plantactinospora</taxon>
    </lineage>
</organism>
<gene>
    <name evidence="2" type="ORF">V1634_18625</name>
</gene>
<keyword evidence="3" id="KW-1185">Reference proteome</keyword>
<comment type="caution">
    <text evidence="2">The sequence shown here is derived from an EMBL/GenBank/DDBJ whole genome shotgun (WGS) entry which is preliminary data.</text>
</comment>
<dbReference type="InterPro" id="IPR001387">
    <property type="entry name" value="Cro/C1-type_HTH"/>
</dbReference>
<evidence type="ECO:0000259" key="1">
    <source>
        <dbReference type="PROSITE" id="PS50943"/>
    </source>
</evidence>
<name>A0ABU7SFZ8_9ACTN</name>
<dbReference type="Gene3D" id="1.10.260.40">
    <property type="entry name" value="lambda repressor-like DNA-binding domains"/>
    <property type="match status" value="1"/>
</dbReference>
<evidence type="ECO:0000313" key="2">
    <source>
        <dbReference type="EMBL" id="MEE6308851.1"/>
    </source>
</evidence>
<dbReference type="Proteomes" id="UP001339911">
    <property type="component" value="Unassembled WGS sequence"/>
</dbReference>
<protein>
    <submittedName>
        <fullName evidence="2">Helix-turn-helix transcriptional regulator</fullName>
    </submittedName>
</protein>
<dbReference type="EMBL" id="JAZGQL010000013">
    <property type="protein sequence ID" value="MEE6308851.1"/>
    <property type="molecule type" value="Genomic_DNA"/>
</dbReference>
<dbReference type="PROSITE" id="PS50943">
    <property type="entry name" value="HTH_CROC1"/>
    <property type="match status" value="1"/>
</dbReference>
<feature type="domain" description="HTH cro/C1-type" evidence="1">
    <location>
        <begin position="16"/>
        <end position="49"/>
    </location>
</feature>
<dbReference type="SUPFAM" id="SSF47413">
    <property type="entry name" value="lambda repressor-like DNA-binding domains"/>
    <property type="match status" value="1"/>
</dbReference>
<proteinExistence type="predicted"/>
<dbReference type="Pfam" id="PF13560">
    <property type="entry name" value="HTH_31"/>
    <property type="match status" value="1"/>
</dbReference>
<dbReference type="RefSeq" id="WP_331209138.1">
    <property type="nucleotide sequence ID" value="NZ_JAZGQL010000013.1"/>
</dbReference>
<reference evidence="2 3" key="1">
    <citation type="submission" date="2024-01" db="EMBL/GenBank/DDBJ databases">
        <title>Genome insights into Plantactinospora veratri sp. nov.</title>
        <authorList>
            <person name="Wang L."/>
        </authorList>
    </citation>
    <scope>NUCLEOTIDE SEQUENCE [LARGE SCALE GENOMIC DNA]</scope>
    <source>
        <strain evidence="2 3">NEAU-FHS4</strain>
    </source>
</reference>
<dbReference type="Pfam" id="PF19054">
    <property type="entry name" value="DUF5753"/>
    <property type="match status" value="1"/>
</dbReference>
<evidence type="ECO:0000313" key="3">
    <source>
        <dbReference type="Proteomes" id="UP001339911"/>
    </source>
</evidence>
<dbReference type="SMART" id="SM00530">
    <property type="entry name" value="HTH_XRE"/>
    <property type="match status" value="1"/>
</dbReference>
<dbReference type="InterPro" id="IPR043917">
    <property type="entry name" value="DUF5753"/>
</dbReference>